<organism evidence="6 7">
    <name type="scientific">Phytophthora cactorum</name>
    <dbReference type="NCBI Taxonomy" id="29920"/>
    <lineage>
        <taxon>Eukaryota</taxon>
        <taxon>Sar</taxon>
        <taxon>Stramenopiles</taxon>
        <taxon>Oomycota</taxon>
        <taxon>Peronosporomycetes</taxon>
        <taxon>Peronosporales</taxon>
        <taxon>Peronosporaceae</taxon>
        <taxon>Phytophthora</taxon>
    </lineage>
</organism>
<sequence length="173" mass="17838">MAREGGPSGNVAAKVKAEKPKSKSTKPRGKVSAVDEAAVVSSKPIHSPGGSSRRSRSPDVPPDNRPNPRFVRRSCSPDSLGSKDPANEHALDYEEDSSHSESKAPHTPPHSDHGAEDDKSKGAGSPGGEPMDSPASSSGAKKPETLERPLSPADGAMYSLSTAGDAAKKPKAP</sequence>
<accession>A0A329S7J9</accession>
<protein>
    <submittedName>
        <fullName evidence="6">Uncharacterized protein</fullName>
    </submittedName>
</protein>
<dbReference type="EMBL" id="RCMV01000327">
    <property type="protein sequence ID" value="KAG3219100.1"/>
    <property type="molecule type" value="Genomic_DNA"/>
</dbReference>
<dbReference type="Proteomes" id="UP000697107">
    <property type="component" value="Unassembled WGS sequence"/>
</dbReference>
<feature type="region of interest" description="Disordered" evidence="1">
    <location>
        <begin position="1"/>
        <end position="173"/>
    </location>
</feature>
<reference evidence="2" key="2">
    <citation type="submission" date="2018-10" db="EMBL/GenBank/DDBJ databases">
        <title>Effector identification in a new, highly contiguous assembly of the strawberry crown rot pathogen Phytophthora cactorum.</title>
        <authorList>
            <person name="Armitage A.D."/>
            <person name="Nellist C.F."/>
            <person name="Bates H."/>
            <person name="Vickerstaff R.J."/>
            <person name="Harrison R.J."/>
        </authorList>
    </citation>
    <scope>NUCLEOTIDE SEQUENCE</scope>
    <source>
        <strain evidence="2">15-7</strain>
        <strain evidence="3">4032</strain>
        <strain evidence="4">P415</strain>
        <strain evidence="5">P421</strain>
    </source>
</reference>
<dbReference type="EMBL" id="RCML01000379">
    <property type="protein sequence ID" value="KAG2978834.1"/>
    <property type="molecule type" value="Genomic_DNA"/>
</dbReference>
<dbReference type="Proteomes" id="UP000735874">
    <property type="component" value="Unassembled WGS sequence"/>
</dbReference>
<reference evidence="6 7" key="1">
    <citation type="submission" date="2018-01" db="EMBL/GenBank/DDBJ databases">
        <title>Draft genome of the strawberry crown rot pathogen Phytophthora cactorum.</title>
        <authorList>
            <person name="Armitage A.D."/>
            <person name="Lysoe E."/>
            <person name="Nellist C.F."/>
            <person name="Harrison R.J."/>
            <person name="Brurberg M.B."/>
        </authorList>
    </citation>
    <scope>NUCLEOTIDE SEQUENCE [LARGE SCALE GENOMIC DNA]</scope>
    <source>
        <strain evidence="6 7">10300</strain>
    </source>
</reference>
<dbReference type="Proteomes" id="UP000251314">
    <property type="component" value="Unassembled WGS sequence"/>
</dbReference>
<dbReference type="Proteomes" id="UP000760860">
    <property type="component" value="Unassembled WGS sequence"/>
</dbReference>
<dbReference type="EMBL" id="RCMG01000377">
    <property type="protein sequence ID" value="KAG2855434.1"/>
    <property type="molecule type" value="Genomic_DNA"/>
</dbReference>
<evidence type="ECO:0000256" key="1">
    <source>
        <dbReference type="SAM" id="MobiDB-lite"/>
    </source>
</evidence>
<dbReference type="Proteomes" id="UP000774804">
    <property type="component" value="Unassembled WGS sequence"/>
</dbReference>
<feature type="compositionally biased region" description="Basic and acidic residues" evidence="1">
    <location>
        <begin position="85"/>
        <end position="121"/>
    </location>
</feature>
<dbReference type="EMBL" id="MJFZ01000268">
    <property type="protein sequence ID" value="RAW32685.1"/>
    <property type="molecule type" value="Genomic_DNA"/>
</dbReference>
<evidence type="ECO:0000313" key="3">
    <source>
        <dbReference type="EMBL" id="KAG2891078.1"/>
    </source>
</evidence>
<evidence type="ECO:0000313" key="4">
    <source>
        <dbReference type="EMBL" id="KAG2978834.1"/>
    </source>
</evidence>
<name>A0A329S7J9_9STRA</name>
<keyword evidence="7" id="KW-1185">Reference proteome</keyword>
<dbReference type="OrthoDB" id="10491750at2759"/>
<evidence type="ECO:0000313" key="5">
    <source>
        <dbReference type="EMBL" id="KAG3219100.1"/>
    </source>
</evidence>
<dbReference type="EMBL" id="RCMI01001083">
    <property type="protein sequence ID" value="KAG2891078.1"/>
    <property type="molecule type" value="Genomic_DNA"/>
</dbReference>
<dbReference type="AlphaFoldDB" id="A0A329S7J9"/>
<gene>
    <name evidence="6" type="ORF">PC110_g10993</name>
    <name evidence="2" type="ORF">PC113_g12445</name>
    <name evidence="3" type="ORF">PC115_g19320</name>
    <name evidence="4" type="ORF">PC118_g12061</name>
    <name evidence="5" type="ORF">PC129_g10129</name>
</gene>
<feature type="compositionally biased region" description="Low complexity" evidence="1">
    <location>
        <begin position="31"/>
        <end position="52"/>
    </location>
</feature>
<evidence type="ECO:0000313" key="6">
    <source>
        <dbReference type="EMBL" id="RAW32685.1"/>
    </source>
</evidence>
<evidence type="ECO:0000313" key="7">
    <source>
        <dbReference type="Proteomes" id="UP000251314"/>
    </source>
</evidence>
<dbReference type="VEuPathDB" id="FungiDB:PC110_g10993"/>
<proteinExistence type="predicted"/>
<evidence type="ECO:0000313" key="2">
    <source>
        <dbReference type="EMBL" id="KAG2855434.1"/>
    </source>
</evidence>
<comment type="caution">
    <text evidence="6">The sequence shown here is derived from an EMBL/GenBank/DDBJ whole genome shotgun (WGS) entry which is preliminary data.</text>
</comment>